<dbReference type="EMBL" id="BAAAQX010000007">
    <property type="protein sequence ID" value="GAA2207911.1"/>
    <property type="molecule type" value="Genomic_DNA"/>
</dbReference>
<organism evidence="2 3">
    <name type="scientific">Nonomuraea monospora</name>
    <dbReference type="NCBI Taxonomy" id="568818"/>
    <lineage>
        <taxon>Bacteria</taxon>
        <taxon>Bacillati</taxon>
        <taxon>Actinomycetota</taxon>
        <taxon>Actinomycetes</taxon>
        <taxon>Streptosporangiales</taxon>
        <taxon>Streptosporangiaceae</taxon>
        <taxon>Nonomuraea</taxon>
    </lineage>
</organism>
<gene>
    <name evidence="2" type="ORF">GCM10009850_033690</name>
</gene>
<feature type="region of interest" description="Disordered" evidence="1">
    <location>
        <begin position="128"/>
        <end position="171"/>
    </location>
</feature>
<dbReference type="RefSeq" id="WP_344475528.1">
    <property type="nucleotide sequence ID" value="NZ_BAAAQX010000007.1"/>
</dbReference>
<feature type="compositionally biased region" description="Gly residues" evidence="1">
    <location>
        <begin position="129"/>
        <end position="140"/>
    </location>
</feature>
<comment type="caution">
    <text evidence="2">The sequence shown here is derived from an EMBL/GenBank/DDBJ whole genome shotgun (WGS) entry which is preliminary data.</text>
</comment>
<accession>A0ABN3CFA6</accession>
<keyword evidence="3" id="KW-1185">Reference proteome</keyword>
<dbReference type="Proteomes" id="UP001499843">
    <property type="component" value="Unassembled WGS sequence"/>
</dbReference>
<sequence>MSLELPAALAAVEEFLGWSFPEGDEDALVRLGDGYEDGLVRPGGGREARPGGGDGGEVRPGAGALVEGLGLKASAGLVLARKGVTLLQYGLTAALLAETLAAGGALASGEAPAPVLRRAGQRALDAVTGGEGVSGGGGVVDGDAVTDGDGVAGGDAVTDGDGVAGGDGTEA</sequence>
<protein>
    <submittedName>
        <fullName evidence="2">Uncharacterized protein</fullName>
    </submittedName>
</protein>
<reference evidence="2 3" key="1">
    <citation type="journal article" date="2019" name="Int. J. Syst. Evol. Microbiol.">
        <title>The Global Catalogue of Microorganisms (GCM) 10K type strain sequencing project: providing services to taxonomists for standard genome sequencing and annotation.</title>
        <authorList>
            <consortium name="The Broad Institute Genomics Platform"/>
            <consortium name="The Broad Institute Genome Sequencing Center for Infectious Disease"/>
            <person name="Wu L."/>
            <person name="Ma J."/>
        </authorList>
    </citation>
    <scope>NUCLEOTIDE SEQUENCE [LARGE SCALE GENOMIC DNA]</scope>
    <source>
        <strain evidence="2 3">JCM 16114</strain>
    </source>
</reference>
<proteinExistence type="predicted"/>
<evidence type="ECO:0000313" key="3">
    <source>
        <dbReference type="Proteomes" id="UP001499843"/>
    </source>
</evidence>
<name>A0ABN3CFA6_9ACTN</name>
<feature type="compositionally biased region" description="Low complexity" evidence="1">
    <location>
        <begin position="141"/>
        <end position="161"/>
    </location>
</feature>
<evidence type="ECO:0000313" key="2">
    <source>
        <dbReference type="EMBL" id="GAA2207911.1"/>
    </source>
</evidence>
<evidence type="ECO:0000256" key="1">
    <source>
        <dbReference type="SAM" id="MobiDB-lite"/>
    </source>
</evidence>
<feature type="compositionally biased region" description="Gly residues" evidence="1">
    <location>
        <begin position="162"/>
        <end position="171"/>
    </location>
</feature>